<dbReference type="CDD" id="cd08517">
    <property type="entry name" value="PBP2_NikA_DppA_OppA_like_13"/>
    <property type="match status" value="1"/>
</dbReference>
<dbReference type="RefSeq" id="WP_090597593.1">
    <property type="nucleotide sequence ID" value="NZ_FNCS01000011.1"/>
</dbReference>
<comment type="similarity">
    <text evidence="2">Belongs to the bacterial solute-binding protein 5 family.</text>
</comment>
<dbReference type="AlphaFoldDB" id="A0A1G7XY13"/>
<evidence type="ECO:0000259" key="5">
    <source>
        <dbReference type="Pfam" id="PF00496"/>
    </source>
</evidence>
<evidence type="ECO:0000256" key="1">
    <source>
        <dbReference type="ARBA" id="ARBA00004418"/>
    </source>
</evidence>
<dbReference type="Gene3D" id="3.10.105.10">
    <property type="entry name" value="Dipeptide-binding Protein, Domain 3"/>
    <property type="match status" value="1"/>
</dbReference>
<evidence type="ECO:0000313" key="6">
    <source>
        <dbReference type="EMBL" id="SDG89069.1"/>
    </source>
</evidence>
<evidence type="ECO:0000256" key="2">
    <source>
        <dbReference type="ARBA" id="ARBA00005695"/>
    </source>
</evidence>
<dbReference type="SUPFAM" id="SSF53850">
    <property type="entry name" value="Periplasmic binding protein-like II"/>
    <property type="match status" value="1"/>
</dbReference>
<dbReference type="InterPro" id="IPR030678">
    <property type="entry name" value="Peptide/Ni-bd"/>
</dbReference>
<dbReference type="GO" id="GO:0043190">
    <property type="term" value="C:ATP-binding cassette (ABC) transporter complex"/>
    <property type="evidence" value="ECO:0007669"/>
    <property type="project" value="InterPro"/>
</dbReference>
<dbReference type="EMBL" id="FNCS01000011">
    <property type="protein sequence ID" value="SDG89069.1"/>
    <property type="molecule type" value="Genomic_DNA"/>
</dbReference>
<dbReference type="OrthoDB" id="9803988at2"/>
<dbReference type="InterPro" id="IPR000914">
    <property type="entry name" value="SBP_5_dom"/>
</dbReference>
<proteinExistence type="inferred from homology"/>
<dbReference type="PANTHER" id="PTHR30290:SF38">
    <property type="entry name" value="D,D-DIPEPTIDE-BINDING PERIPLASMIC PROTEIN DDPA-RELATED"/>
    <property type="match status" value="1"/>
</dbReference>
<gene>
    <name evidence="6" type="ORF">SAMN04487974_11173</name>
</gene>
<feature type="signal peptide" evidence="4">
    <location>
        <begin position="1"/>
        <end position="34"/>
    </location>
</feature>
<feature type="domain" description="Solute-binding protein family 5" evidence="5">
    <location>
        <begin position="87"/>
        <end position="449"/>
    </location>
</feature>
<reference evidence="6 7" key="1">
    <citation type="submission" date="2016-10" db="EMBL/GenBank/DDBJ databases">
        <authorList>
            <person name="de Groot N.N."/>
        </authorList>
    </citation>
    <scope>NUCLEOTIDE SEQUENCE [LARGE SCALE GENOMIC DNA]</scope>
    <source>
        <strain evidence="6 7">CGMCC 1.10267</strain>
    </source>
</reference>
<keyword evidence="7" id="KW-1185">Reference proteome</keyword>
<feature type="chain" id="PRO_5011689710" evidence="4">
    <location>
        <begin position="35"/>
        <end position="540"/>
    </location>
</feature>
<evidence type="ECO:0000313" key="7">
    <source>
        <dbReference type="Proteomes" id="UP000199495"/>
    </source>
</evidence>
<dbReference type="PIRSF" id="PIRSF002741">
    <property type="entry name" value="MppA"/>
    <property type="match status" value="1"/>
</dbReference>
<dbReference type="Proteomes" id="UP000199495">
    <property type="component" value="Unassembled WGS sequence"/>
</dbReference>
<dbReference type="GO" id="GO:0030288">
    <property type="term" value="C:outer membrane-bounded periplasmic space"/>
    <property type="evidence" value="ECO:0007669"/>
    <property type="project" value="UniProtKB-ARBA"/>
</dbReference>
<sequence>MSYIEKRRWGWLARLATSFVLATAPLAVGSSVWAQDDAAVQDGGTLVVVLPGDPQGLNSALSTDTASSNIVGQIYGTLVRLDADGAVQPYMAETWDVSEDGLTYTFTLFEGVTWHDGEPFTADDVAWGLWNVNREYNGASAGLLAAVESIEATDDLTVVFNLAYPYPPLLAGLAYPNSATILPRHLFDNGSDPRQNPANQHPIGTGPFMFKEWRAGSHIELVSNPDYHFDGRPYLDRLIFQVIPNEAARGLALERGDADFIPYYSMSLSEYERLSGIEGIAATIHLRTIAGEYMAFFNTRNEPFNIPEVRQALYHGVNRDELLEKAAFGLGTVATGPISSAQSQFYTPAGTFYDYDPDLAEQMLDEAGFPRGADGTRFSVRLSYDQKEGPMTNTAALIRAQWARIGVNLVVSPMESGAWREAVYRRWDFDIQMGTWATGPDPAIGVQGIYTCETIDPNGGRNASGYCNEELDAVFFEAAQEVDHERRVELYADAVEILTADAPHMWLWDRQYPVAFDEDLVGLPGDPSAYGPFDYVGWKQ</sequence>
<keyword evidence="3 4" id="KW-0732">Signal</keyword>
<dbReference type="GO" id="GO:1904680">
    <property type="term" value="F:peptide transmembrane transporter activity"/>
    <property type="evidence" value="ECO:0007669"/>
    <property type="project" value="TreeGrafter"/>
</dbReference>
<accession>A0A1G7XY13</accession>
<dbReference type="InterPro" id="IPR039424">
    <property type="entry name" value="SBP_5"/>
</dbReference>
<evidence type="ECO:0000256" key="4">
    <source>
        <dbReference type="SAM" id="SignalP"/>
    </source>
</evidence>
<dbReference type="STRING" id="440168.SAMN04487974_11173"/>
<name>A0A1G7XY13_9HYPH</name>
<dbReference type="Pfam" id="PF00496">
    <property type="entry name" value="SBP_bac_5"/>
    <property type="match status" value="1"/>
</dbReference>
<evidence type="ECO:0000256" key="3">
    <source>
        <dbReference type="ARBA" id="ARBA00022729"/>
    </source>
</evidence>
<organism evidence="6 7">
    <name type="scientific">Pelagibacterium luteolum</name>
    <dbReference type="NCBI Taxonomy" id="440168"/>
    <lineage>
        <taxon>Bacteria</taxon>
        <taxon>Pseudomonadati</taxon>
        <taxon>Pseudomonadota</taxon>
        <taxon>Alphaproteobacteria</taxon>
        <taxon>Hyphomicrobiales</taxon>
        <taxon>Devosiaceae</taxon>
        <taxon>Pelagibacterium</taxon>
    </lineage>
</organism>
<dbReference type="PANTHER" id="PTHR30290">
    <property type="entry name" value="PERIPLASMIC BINDING COMPONENT OF ABC TRANSPORTER"/>
    <property type="match status" value="1"/>
</dbReference>
<dbReference type="Gene3D" id="3.40.190.10">
    <property type="entry name" value="Periplasmic binding protein-like II"/>
    <property type="match status" value="1"/>
</dbReference>
<comment type="subcellular location">
    <subcellularLocation>
        <location evidence="1">Periplasm</location>
    </subcellularLocation>
</comment>
<dbReference type="GO" id="GO:0015833">
    <property type="term" value="P:peptide transport"/>
    <property type="evidence" value="ECO:0007669"/>
    <property type="project" value="TreeGrafter"/>
</dbReference>
<protein>
    <submittedName>
        <fullName evidence="6">Peptide/nickel transport system substrate-binding protein</fullName>
    </submittedName>
</protein>